<reference evidence="2 3" key="1">
    <citation type="submission" date="2016-10" db="EMBL/GenBank/DDBJ databases">
        <authorList>
            <person name="de Groot N.N."/>
        </authorList>
    </citation>
    <scope>NUCLEOTIDE SEQUENCE [LARGE SCALE GENOMIC DNA]</scope>
    <source>
        <strain evidence="2 3">SP2</strain>
    </source>
</reference>
<name>A0A1I3IZQ4_9EURY</name>
<protein>
    <submittedName>
        <fullName evidence="2">4-hydroxy-tetrahydrodipicolinate reductase</fullName>
    </submittedName>
</protein>
<dbReference type="InterPro" id="IPR036291">
    <property type="entry name" value="NAD(P)-bd_dom_sf"/>
</dbReference>
<gene>
    <name evidence="2" type="ORF">SAMN05443661_101200</name>
</gene>
<proteinExistence type="predicted"/>
<evidence type="ECO:0000259" key="1">
    <source>
        <dbReference type="Pfam" id="PF19328"/>
    </source>
</evidence>
<dbReference type="Gene3D" id="3.40.50.720">
    <property type="entry name" value="NAD(P)-binding Rossmann-like Domain"/>
    <property type="match status" value="1"/>
</dbReference>
<dbReference type="Pfam" id="PF19328">
    <property type="entry name" value="DAP_DH_C"/>
    <property type="match status" value="1"/>
</dbReference>
<accession>A0A1I3IZQ4</accession>
<organism evidence="2 3">
    <name type="scientific">Natronobacterium gregoryi</name>
    <dbReference type="NCBI Taxonomy" id="44930"/>
    <lineage>
        <taxon>Archaea</taxon>
        <taxon>Methanobacteriati</taxon>
        <taxon>Methanobacteriota</taxon>
        <taxon>Stenosarchaea group</taxon>
        <taxon>Halobacteria</taxon>
        <taxon>Halobacteriales</taxon>
        <taxon>Natrialbaceae</taxon>
        <taxon>Natronobacterium</taxon>
    </lineage>
</organism>
<dbReference type="RefSeq" id="WP_015233780.1">
    <property type="nucleotide sequence ID" value="NZ_FORO01000001.1"/>
</dbReference>
<dbReference type="InterPro" id="IPR045760">
    <property type="entry name" value="DAP_DH_C"/>
</dbReference>
<dbReference type="SUPFAM" id="SSF51735">
    <property type="entry name" value="NAD(P)-binding Rossmann-fold domains"/>
    <property type="match status" value="1"/>
</dbReference>
<dbReference type="AlphaFoldDB" id="A0A1I3IZQ4"/>
<evidence type="ECO:0000313" key="2">
    <source>
        <dbReference type="EMBL" id="SFI53484.1"/>
    </source>
</evidence>
<dbReference type="OrthoDB" id="50142at2157"/>
<dbReference type="EMBL" id="FORO01000001">
    <property type="protein sequence ID" value="SFI53484.1"/>
    <property type="molecule type" value="Genomic_DNA"/>
</dbReference>
<evidence type="ECO:0000313" key="3">
    <source>
        <dbReference type="Proteomes" id="UP000182829"/>
    </source>
</evidence>
<dbReference type="Proteomes" id="UP000182829">
    <property type="component" value="Unassembled WGS sequence"/>
</dbReference>
<feature type="domain" description="2,4-diaminopentanoate dehydrogenase C-terminal" evidence="1">
    <location>
        <begin position="144"/>
        <end position="331"/>
    </location>
</feature>
<sequence length="340" mass="37214">MSKIRTIVYGVGATGQNVTRHLAERGVDIVGAIGRVENVGADLGTVAELDRELNVEINDDADDVLENTEADVAIVSIASTLEEMYPHLKRCLEAGVNVITTSEETLYPWYTSPDLAGRLDRIAIENDVTFTGGGYQDIFEVNLPVMLTGASRKLDGVDGTNRYNIDDYGPAVVEYFFGGKDRDDVEEKLERGGAPESLFRTTLEAQIAELGLSEADASQKATPIVADRAVESEALGRTIQEGEVLGLEIDVTIETHEGITFTGTEIAKVYDTEEEDRNEWVIEGTPEMHVVDQPTPVEVGTSTQIVNRLPDIINYESGFVSVTELPRPKYRVGPLETYLD</sequence>
<dbReference type="CDD" id="cd24146">
    <property type="entry name" value="nat-AmDH_N_like"/>
    <property type="match status" value="1"/>
</dbReference>
<dbReference type="GeneID" id="14210156"/>